<evidence type="ECO:0000256" key="1">
    <source>
        <dbReference type="SAM" id="Phobius"/>
    </source>
</evidence>
<dbReference type="InterPro" id="IPR021354">
    <property type="entry name" value="DUF2975"/>
</dbReference>
<comment type="caution">
    <text evidence="2">The sequence shown here is derived from an EMBL/GenBank/DDBJ whole genome shotgun (WGS) entry which is preliminary data.</text>
</comment>
<evidence type="ECO:0000313" key="3">
    <source>
        <dbReference type="Proteomes" id="UP000664144"/>
    </source>
</evidence>
<proteinExistence type="predicted"/>
<name>A0A939J750_9BACT</name>
<keyword evidence="1" id="KW-1133">Transmembrane helix</keyword>
<feature type="transmembrane region" description="Helical" evidence="1">
    <location>
        <begin position="12"/>
        <end position="35"/>
    </location>
</feature>
<keyword evidence="1" id="KW-0472">Membrane</keyword>
<sequence length="216" mass="23538">MLRKTQFLLKFMRFTFLLMAIAGLGVVPYGIYQILFPGTPGNVVMLNVRQRLTDSESFDEAQQQVAGGKPAKLLLHAQTGTLVVQEPNAIRRVLLRLVNAEKGPLPLLVAGVVFALLMFKILGDIKPGAPFTAANVQRLRWLAVLLLGCEAYQRVASWGMQNYLSHLAAPYTDQLLPNADFGTSLISSGLTAAILVVLASGYQRGVELTEEAELTV</sequence>
<organism evidence="2 3">
    <name type="scientific">Hymenobacter telluris</name>
    <dbReference type="NCBI Taxonomy" id="2816474"/>
    <lineage>
        <taxon>Bacteria</taxon>
        <taxon>Pseudomonadati</taxon>
        <taxon>Bacteroidota</taxon>
        <taxon>Cytophagia</taxon>
        <taxon>Cytophagales</taxon>
        <taxon>Hymenobacteraceae</taxon>
        <taxon>Hymenobacter</taxon>
    </lineage>
</organism>
<dbReference type="AlphaFoldDB" id="A0A939J750"/>
<dbReference type="Pfam" id="PF11188">
    <property type="entry name" value="DUF2975"/>
    <property type="match status" value="1"/>
</dbReference>
<evidence type="ECO:0000313" key="2">
    <source>
        <dbReference type="EMBL" id="MBO0356364.1"/>
    </source>
</evidence>
<dbReference type="Proteomes" id="UP000664144">
    <property type="component" value="Unassembled WGS sequence"/>
</dbReference>
<accession>A0A939J750</accession>
<gene>
    <name evidence="2" type="ORF">J0X19_00265</name>
</gene>
<feature type="transmembrane region" description="Helical" evidence="1">
    <location>
        <begin position="103"/>
        <end position="122"/>
    </location>
</feature>
<reference evidence="2" key="1">
    <citation type="submission" date="2021-03" db="EMBL/GenBank/DDBJ databases">
        <authorList>
            <person name="Kim M.K."/>
        </authorList>
    </citation>
    <scope>NUCLEOTIDE SEQUENCE</scope>
    <source>
        <strain evidence="2">BT186</strain>
    </source>
</reference>
<keyword evidence="3" id="KW-1185">Reference proteome</keyword>
<keyword evidence="1" id="KW-0812">Transmembrane</keyword>
<protein>
    <submittedName>
        <fullName evidence="2">DUF2975 domain-containing protein</fullName>
    </submittedName>
</protein>
<dbReference type="EMBL" id="JAFLQZ010000001">
    <property type="protein sequence ID" value="MBO0356364.1"/>
    <property type="molecule type" value="Genomic_DNA"/>
</dbReference>